<evidence type="ECO:0000313" key="1">
    <source>
        <dbReference type="EMBL" id="WUV48237.1"/>
    </source>
</evidence>
<name>A0ABZ1YY60_9NOCA</name>
<dbReference type="Proteomes" id="UP001432062">
    <property type="component" value="Chromosome"/>
</dbReference>
<protein>
    <submittedName>
        <fullName evidence="1">AAA family ATPase</fullName>
    </submittedName>
</protein>
<dbReference type="EMBL" id="CP109441">
    <property type="protein sequence ID" value="WUV48237.1"/>
    <property type="molecule type" value="Genomic_DNA"/>
</dbReference>
<keyword evidence="2" id="KW-1185">Reference proteome</keyword>
<dbReference type="Pfam" id="PF13207">
    <property type="entry name" value="AAA_17"/>
    <property type="match status" value="1"/>
</dbReference>
<dbReference type="RefSeq" id="WP_329412572.1">
    <property type="nucleotide sequence ID" value="NZ_CP109441.1"/>
</dbReference>
<dbReference type="Gene3D" id="3.40.50.300">
    <property type="entry name" value="P-loop containing nucleotide triphosphate hydrolases"/>
    <property type="match status" value="1"/>
</dbReference>
<organism evidence="1 2">
    <name type="scientific">Nocardia vinacea</name>
    <dbReference type="NCBI Taxonomy" id="96468"/>
    <lineage>
        <taxon>Bacteria</taxon>
        <taxon>Bacillati</taxon>
        <taxon>Actinomycetota</taxon>
        <taxon>Actinomycetes</taxon>
        <taxon>Mycobacteriales</taxon>
        <taxon>Nocardiaceae</taxon>
        <taxon>Nocardia</taxon>
    </lineage>
</organism>
<evidence type="ECO:0000313" key="2">
    <source>
        <dbReference type="Proteomes" id="UP001432062"/>
    </source>
</evidence>
<dbReference type="InterPro" id="IPR027417">
    <property type="entry name" value="P-loop_NTPase"/>
</dbReference>
<proteinExistence type="predicted"/>
<gene>
    <name evidence="1" type="ORF">OG563_08585</name>
</gene>
<sequence>MGTRSSTAAELRARLRHVWWIGGGSGAGKTTIARNLAARYGLQVYSTDDAMRDHAARSTPEDAPALSSFLAMDMDERWVNRPPKTMLETFHWFRGEGFDFIAEDLLGLSTKTGVIAEGFRLLPRLVEPLLTTVDHSVWLLPTPEFRRASFDRRGWEIPSRTGNPERAARNLLERDRMFTDRLRKDTARLQLPAIEVGTAMSEDDLTDMVGRLFRL</sequence>
<accession>A0ABZ1YY60</accession>
<reference evidence="1" key="1">
    <citation type="submission" date="2022-10" db="EMBL/GenBank/DDBJ databases">
        <title>The complete genomes of actinobacterial strains from the NBC collection.</title>
        <authorList>
            <person name="Joergensen T.S."/>
            <person name="Alvarez Arevalo M."/>
            <person name="Sterndorff E.B."/>
            <person name="Faurdal D."/>
            <person name="Vuksanovic O."/>
            <person name="Mourched A.-S."/>
            <person name="Charusanti P."/>
            <person name="Shaw S."/>
            <person name="Blin K."/>
            <person name="Weber T."/>
        </authorList>
    </citation>
    <scope>NUCLEOTIDE SEQUENCE</scope>
    <source>
        <strain evidence="1">NBC_01482</strain>
    </source>
</reference>
<dbReference type="SUPFAM" id="SSF52540">
    <property type="entry name" value="P-loop containing nucleoside triphosphate hydrolases"/>
    <property type="match status" value="1"/>
</dbReference>